<evidence type="ECO:0000313" key="3">
    <source>
        <dbReference type="Proteomes" id="UP001265259"/>
    </source>
</evidence>
<keyword evidence="3" id="KW-1185">Reference proteome</keyword>
<gene>
    <name evidence="2" type="ORF">RM543_10870</name>
</gene>
<sequence length="124" mass="13100">MVRAAARIFTAGLVALLLASMSVVSAVQMAPDGKAIERQMALQTFGADVLTFCEDHEGHGGHAGAAHDHDCPFCHKLPHPPRAEAPLAARRLAWAIEATRGGDLFRGPQHLGAHVSARGPPRTV</sequence>
<feature type="signal peptide" evidence="1">
    <location>
        <begin position="1"/>
        <end position="26"/>
    </location>
</feature>
<organism evidence="2 3">
    <name type="scientific">Tropicimonas omnivorans</name>
    <dbReference type="NCBI Taxonomy" id="3075590"/>
    <lineage>
        <taxon>Bacteria</taxon>
        <taxon>Pseudomonadati</taxon>
        <taxon>Pseudomonadota</taxon>
        <taxon>Alphaproteobacteria</taxon>
        <taxon>Rhodobacterales</taxon>
        <taxon>Roseobacteraceae</taxon>
        <taxon>Tropicimonas</taxon>
    </lineage>
</organism>
<accession>A0ABU3DHL8</accession>
<feature type="chain" id="PRO_5045253290" description="DUF2946 domain-containing protein" evidence="1">
    <location>
        <begin position="27"/>
        <end position="124"/>
    </location>
</feature>
<protein>
    <recommendedName>
        <fullName evidence="4">DUF2946 domain-containing protein</fullName>
    </recommendedName>
</protein>
<name>A0ABU3DHL8_9RHOB</name>
<comment type="caution">
    <text evidence="2">The sequence shown here is derived from an EMBL/GenBank/DDBJ whole genome shotgun (WGS) entry which is preliminary data.</text>
</comment>
<keyword evidence="1" id="KW-0732">Signal</keyword>
<evidence type="ECO:0000313" key="2">
    <source>
        <dbReference type="EMBL" id="MDT0683190.1"/>
    </source>
</evidence>
<dbReference type="Proteomes" id="UP001265259">
    <property type="component" value="Unassembled WGS sequence"/>
</dbReference>
<evidence type="ECO:0008006" key="4">
    <source>
        <dbReference type="Google" id="ProtNLM"/>
    </source>
</evidence>
<dbReference type="RefSeq" id="WP_311691509.1">
    <property type="nucleotide sequence ID" value="NZ_JAVRHL010000003.1"/>
</dbReference>
<evidence type="ECO:0000256" key="1">
    <source>
        <dbReference type="SAM" id="SignalP"/>
    </source>
</evidence>
<proteinExistence type="predicted"/>
<dbReference type="EMBL" id="JAVRHL010000003">
    <property type="protein sequence ID" value="MDT0683190.1"/>
    <property type="molecule type" value="Genomic_DNA"/>
</dbReference>
<reference evidence="2 3" key="1">
    <citation type="submission" date="2023-09" db="EMBL/GenBank/DDBJ databases">
        <authorList>
            <person name="Rey-Velasco X."/>
        </authorList>
    </citation>
    <scope>NUCLEOTIDE SEQUENCE [LARGE SCALE GENOMIC DNA]</scope>
    <source>
        <strain evidence="2 3">F158</strain>
    </source>
</reference>